<organism evidence="1 2">
    <name type="scientific">Rosa chinensis</name>
    <name type="common">China rose</name>
    <dbReference type="NCBI Taxonomy" id="74649"/>
    <lineage>
        <taxon>Eukaryota</taxon>
        <taxon>Viridiplantae</taxon>
        <taxon>Streptophyta</taxon>
        <taxon>Embryophyta</taxon>
        <taxon>Tracheophyta</taxon>
        <taxon>Spermatophyta</taxon>
        <taxon>Magnoliopsida</taxon>
        <taxon>eudicotyledons</taxon>
        <taxon>Gunneridae</taxon>
        <taxon>Pentapetalae</taxon>
        <taxon>rosids</taxon>
        <taxon>fabids</taxon>
        <taxon>Rosales</taxon>
        <taxon>Rosaceae</taxon>
        <taxon>Rosoideae</taxon>
        <taxon>Rosoideae incertae sedis</taxon>
        <taxon>Rosa</taxon>
    </lineage>
</organism>
<protein>
    <submittedName>
        <fullName evidence="1">Uncharacterized protein</fullName>
    </submittedName>
</protein>
<dbReference type="Gramene" id="PRQ48662">
    <property type="protein sequence ID" value="PRQ48662"/>
    <property type="gene ID" value="RchiOBHm_Chr2g0113271"/>
</dbReference>
<evidence type="ECO:0000313" key="2">
    <source>
        <dbReference type="Proteomes" id="UP000238479"/>
    </source>
</evidence>
<accession>A0A2P6RQE3</accession>
<dbReference type="AlphaFoldDB" id="A0A2P6RQE3"/>
<dbReference type="EMBL" id="PDCK01000040">
    <property type="protein sequence ID" value="PRQ48662.1"/>
    <property type="molecule type" value="Genomic_DNA"/>
</dbReference>
<sequence>MKSEEEMFMASLICNLEVDCGKLLVCKSDLDCIKTLHFDTQRSTLVLENLTVGPKNLH</sequence>
<proteinExistence type="predicted"/>
<dbReference type="STRING" id="74649.A0A2P6RQE3"/>
<comment type="caution">
    <text evidence="1">The sequence shown here is derived from an EMBL/GenBank/DDBJ whole genome shotgun (WGS) entry which is preliminary data.</text>
</comment>
<name>A0A2P6RQE3_ROSCH</name>
<evidence type="ECO:0000313" key="1">
    <source>
        <dbReference type="EMBL" id="PRQ48662.1"/>
    </source>
</evidence>
<reference evidence="1 2" key="1">
    <citation type="journal article" date="2018" name="Nat. Genet.">
        <title>The Rosa genome provides new insights in the design of modern roses.</title>
        <authorList>
            <person name="Bendahmane M."/>
        </authorList>
    </citation>
    <scope>NUCLEOTIDE SEQUENCE [LARGE SCALE GENOMIC DNA]</scope>
    <source>
        <strain evidence="2">cv. Old Blush</strain>
    </source>
</reference>
<gene>
    <name evidence="1" type="ORF">RchiOBHm_Chr2g0113271</name>
</gene>
<dbReference type="Proteomes" id="UP000238479">
    <property type="component" value="Chromosome 2"/>
</dbReference>
<keyword evidence="2" id="KW-1185">Reference proteome</keyword>